<accession>A0A1F7JMA3</accession>
<dbReference type="Gene3D" id="3.40.50.2000">
    <property type="entry name" value="Glycogen Phosphorylase B"/>
    <property type="match status" value="2"/>
</dbReference>
<evidence type="ECO:0000259" key="4">
    <source>
        <dbReference type="Pfam" id="PF03033"/>
    </source>
</evidence>
<evidence type="ECO:0000259" key="5">
    <source>
        <dbReference type="Pfam" id="PF04101"/>
    </source>
</evidence>
<dbReference type="STRING" id="1802074.A3J15_02570"/>
<evidence type="ECO:0008006" key="8">
    <source>
        <dbReference type="Google" id="ProtNLM"/>
    </source>
</evidence>
<dbReference type="GO" id="GO:0016758">
    <property type="term" value="F:hexosyltransferase activity"/>
    <property type="evidence" value="ECO:0007669"/>
    <property type="project" value="InterPro"/>
</dbReference>
<feature type="transmembrane region" description="Helical" evidence="3">
    <location>
        <begin position="104"/>
        <end position="123"/>
    </location>
</feature>
<gene>
    <name evidence="6" type="ORF">A3J15_02570</name>
</gene>
<feature type="transmembrane region" description="Helical" evidence="3">
    <location>
        <begin position="69"/>
        <end position="92"/>
    </location>
</feature>
<sequence length="359" mass="41297">MKILISGGHITPALAVIDELPAPIKAKLIFVGRKHNHIFDNELSFEYKEIEKRQIKFIDLHAGRLSAYLSIYTLINLLLLPIGFLQALWIVLRYQPEKILSYGGYLGFPITLAAAIFRIPIFIHEQTIKPGNANRLGAFFAEKIFVSFPETLAYFKQEKTIVTGNPIRRSLFAESKKMLFLKDIKKNIIYVTGGSLGSKKINSLIEQILPDLLQDYYVIHQCGSYDDNVDYCRMKQINHPNYFIQPHFDDQELSQIYSRVDLVISRAGANTIFELIAMEKAAILIPLKIAAYGEQQHHAEMMKKNGVANIFQETGESHDLYIMICQMMNDRHSYRKNFFKLKSLYRTNSAKEICRILLQ</sequence>
<evidence type="ECO:0000313" key="6">
    <source>
        <dbReference type="EMBL" id="OGK56716.1"/>
    </source>
</evidence>
<dbReference type="Proteomes" id="UP000176376">
    <property type="component" value="Unassembled WGS sequence"/>
</dbReference>
<keyword evidence="3" id="KW-1133">Transmembrane helix</keyword>
<evidence type="ECO:0000256" key="1">
    <source>
        <dbReference type="ARBA" id="ARBA00022676"/>
    </source>
</evidence>
<dbReference type="InterPro" id="IPR007235">
    <property type="entry name" value="Glyco_trans_28_C"/>
</dbReference>
<keyword evidence="3" id="KW-0472">Membrane</keyword>
<dbReference type="CDD" id="cd03785">
    <property type="entry name" value="GT28_MurG"/>
    <property type="match status" value="1"/>
</dbReference>
<proteinExistence type="predicted"/>
<dbReference type="PANTHER" id="PTHR21015:SF22">
    <property type="entry name" value="GLYCOSYLTRANSFERASE"/>
    <property type="match status" value="1"/>
</dbReference>
<name>A0A1F7JMA3_9BACT</name>
<dbReference type="SUPFAM" id="SSF53756">
    <property type="entry name" value="UDP-Glycosyltransferase/glycogen phosphorylase"/>
    <property type="match status" value="1"/>
</dbReference>
<evidence type="ECO:0000313" key="7">
    <source>
        <dbReference type="Proteomes" id="UP000176376"/>
    </source>
</evidence>
<dbReference type="GO" id="GO:1901137">
    <property type="term" value="P:carbohydrate derivative biosynthetic process"/>
    <property type="evidence" value="ECO:0007669"/>
    <property type="project" value="UniProtKB-ARBA"/>
</dbReference>
<reference evidence="6 7" key="1">
    <citation type="journal article" date="2016" name="Nat. Commun.">
        <title>Thousands of microbial genomes shed light on interconnected biogeochemical processes in an aquifer system.</title>
        <authorList>
            <person name="Anantharaman K."/>
            <person name="Brown C.T."/>
            <person name="Hug L.A."/>
            <person name="Sharon I."/>
            <person name="Castelle C.J."/>
            <person name="Probst A.J."/>
            <person name="Thomas B.C."/>
            <person name="Singh A."/>
            <person name="Wilkins M.J."/>
            <person name="Karaoz U."/>
            <person name="Brodie E.L."/>
            <person name="Williams K.H."/>
            <person name="Hubbard S.S."/>
            <person name="Banfield J.F."/>
        </authorList>
    </citation>
    <scope>NUCLEOTIDE SEQUENCE [LARGE SCALE GENOMIC DNA]</scope>
</reference>
<comment type="caution">
    <text evidence="6">The sequence shown here is derived from an EMBL/GenBank/DDBJ whole genome shotgun (WGS) entry which is preliminary data.</text>
</comment>
<keyword evidence="2" id="KW-0808">Transferase</keyword>
<dbReference type="InterPro" id="IPR004276">
    <property type="entry name" value="GlycoTrans_28_N"/>
</dbReference>
<dbReference type="AlphaFoldDB" id="A0A1F7JMA3"/>
<dbReference type="Pfam" id="PF03033">
    <property type="entry name" value="Glyco_transf_28"/>
    <property type="match status" value="1"/>
</dbReference>
<feature type="domain" description="Glycosyltransferase family 28 N-terminal" evidence="4">
    <location>
        <begin position="6"/>
        <end position="145"/>
    </location>
</feature>
<dbReference type="Pfam" id="PF04101">
    <property type="entry name" value="Glyco_tran_28_C"/>
    <property type="match status" value="1"/>
</dbReference>
<evidence type="ECO:0000256" key="3">
    <source>
        <dbReference type="SAM" id="Phobius"/>
    </source>
</evidence>
<dbReference type="EMBL" id="MGAY01000026">
    <property type="protein sequence ID" value="OGK56716.1"/>
    <property type="molecule type" value="Genomic_DNA"/>
</dbReference>
<keyword evidence="1" id="KW-0328">Glycosyltransferase</keyword>
<feature type="domain" description="Glycosyl transferase family 28 C-terminal" evidence="5">
    <location>
        <begin position="188"/>
        <end position="333"/>
    </location>
</feature>
<dbReference type="PANTHER" id="PTHR21015">
    <property type="entry name" value="UDP-N-ACETYLGLUCOSAMINE--N-ACETYLMURAMYL-(PENTAPEPTIDE) PYROPHOSPHORYL-UNDECAPRENOL N-ACETYLGLUCOSAMINE TRANSFERASE 1"/>
    <property type="match status" value="1"/>
</dbReference>
<dbReference type="GO" id="GO:0005975">
    <property type="term" value="P:carbohydrate metabolic process"/>
    <property type="evidence" value="ECO:0007669"/>
    <property type="project" value="InterPro"/>
</dbReference>
<evidence type="ECO:0000256" key="2">
    <source>
        <dbReference type="ARBA" id="ARBA00022679"/>
    </source>
</evidence>
<organism evidence="6 7">
    <name type="scientific">Candidatus Roizmanbacteria bacterium RIFCSPLOWO2_02_FULL_38_10</name>
    <dbReference type="NCBI Taxonomy" id="1802074"/>
    <lineage>
        <taxon>Bacteria</taxon>
        <taxon>Candidatus Roizmaniibacteriota</taxon>
    </lineage>
</organism>
<keyword evidence="3" id="KW-0812">Transmembrane</keyword>
<protein>
    <recommendedName>
        <fullName evidence="8">UDP-N-acetylglucosamine--N-acetylmuramyl-(pentapeptide) pyrophosphoryl-undecaprenol N-acetylglucosamine transferase</fullName>
    </recommendedName>
</protein>